<evidence type="ECO:0008006" key="4">
    <source>
        <dbReference type="Google" id="ProtNLM"/>
    </source>
</evidence>
<reference evidence="2" key="3">
    <citation type="submission" date="2015-02" db="UniProtKB">
        <authorList>
            <consortium name="EnsemblProtists"/>
        </authorList>
    </citation>
    <scope>IDENTIFICATION</scope>
    <source>
        <strain evidence="2">DAOM BR144</strain>
    </source>
</reference>
<dbReference type="EnsemblProtists" id="PYU1_T001394">
    <property type="protein sequence ID" value="PYU1_T001394"/>
    <property type="gene ID" value="PYU1_G001394"/>
</dbReference>
<feature type="compositionally biased region" description="Basic residues" evidence="1">
    <location>
        <begin position="113"/>
        <end position="122"/>
    </location>
</feature>
<feature type="compositionally biased region" description="Polar residues" evidence="1">
    <location>
        <begin position="68"/>
        <end position="77"/>
    </location>
</feature>
<dbReference type="HOGENOM" id="CLU_027764_2_1_1"/>
<feature type="compositionally biased region" description="Low complexity" evidence="1">
    <location>
        <begin position="84"/>
        <end position="112"/>
    </location>
</feature>
<reference evidence="3" key="2">
    <citation type="submission" date="2010-04" db="EMBL/GenBank/DDBJ databases">
        <authorList>
            <person name="Buell R."/>
            <person name="Hamilton J."/>
            <person name="Hostetler J."/>
        </authorList>
    </citation>
    <scope>NUCLEOTIDE SEQUENCE [LARGE SCALE GENOMIC DNA]</scope>
    <source>
        <strain evidence="3">DAOM:BR144</strain>
    </source>
</reference>
<dbReference type="AlphaFoldDB" id="K3W8V3"/>
<dbReference type="VEuPathDB" id="FungiDB:PYU1_G001394"/>
<feature type="region of interest" description="Disordered" evidence="1">
    <location>
        <begin position="58"/>
        <end position="136"/>
    </location>
</feature>
<evidence type="ECO:0000256" key="1">
    <source>
        <dbReference type="SAM" id="MobiDB-lite"/>
    </source>
</evidence>
<organism evidence="2 3">
    <name type="scientific">Globisporangium ultimum (strain ATCC 200006 / CBS 805.95 / DAOM BR144)</name>
    <name type="common">Pythium ultimum</name>
    <dbReference type="NCBI Taxonomy" id="431595"/>
    <lineage>
        <taxon>Eukaryota</taxon>
        <taxon>Sar</taxon>
        <taxon>Stramenopiles</taxon>
        <taxon>Oomycota</taxon>
        <taxon>Peronosporomycetes</taxon>
        <taxon>Pythiales</taxon>
        <taxon>Pythiaceae</taxon>
        <taxon>Globisporangium</taxon>
    </lineage>
</organism>
<evidence type="ECO:0000313" key="3">
    <source>
        <dbReference type="Proteomes" id="UP000019132"/>
    </source>
</evidence>
<name>K3W8V3_GLOUD</name>
<dbReference type="InParanoid" id="K3W8V3"/>
<reference evidence="3" key="1">
    <citation type="journal article" date="2010" name="Genome Biol.">
        <title>Genome sequence of the necrotrophic plant pathogen Pythium ultimum reveals original pathogenicity mechanisms and effector repertoire.</title>
        <authorList>
            <person name="Levesque C.A."/>
            <person name="Brouwer H."/>
            <person name="Cano L."/>
            <person name="Hamilton J.P."/>
            <person name="Holt C."/>
            <person name="Huitema E."/>
            <person name="Raffaele S."/>
            <person name="Robideau G.P."/>
            <person name="Thines M."/>
            <person name="Win J."/>
            <person name="Zerillo M.M."/>
            <person name="Beakes G.W."/>
            <person name="Boore J.L."/>
            <person name="Busam D."/>
            <person name="Dumas B."/>
            <person name="Ferriera S."/>
            <person name="Fuerstenberg S.I."/>
            <person name="Gachon C.M."/>
            <person name="Gaulin E."/>
            <person name="Govers F."/>
            <person name="Grenville-Briggs L."/>
            <person name="Horner N."/>
            <person name="Hostetler J."/>
            <person name="Jiang R.H."/>
            <person name="Johnson J."/>
            <person name="Krajaejun T."/>
            <person name="Lin H."/>
            <person name="Meijer H.J."/>
            <person name="Moore B."/>
            <person name="Morris P."/>
            <person name="Phuntmart V."/>
            <person name="Puiu D."/>
            <person name="Shetty J."/>
            <person name="Stajich J.E."/>
            <person name="Tripathy S."/>
            <person name="Wawra S."/>
            <person name="van West P."/>
            <person name="Whitty B.R."/>
            <person name="Coutinho P.M."/>
            <person name="Henrissat B."/>
            <person name="Martin F."/>
            <person name="Thomas P.D."/>
            <person name="Tyler B.M."/>
            <person name="De Vries R.P."/>
            <person name="Kamoun S."/>
            <person name="Yandell M."/>
            <person name="Tisserat N."/>
            <person name="Buell C.R."/>
        </authorList>
    </citation>
    <scope>NUCLEOTIDE SEQUENCE</scope>
    <source>
        <strain evidence="3">DAOM:BR144</strain>
    </source>
</reference>
<evidence type="ECO:0000313" key="2">
    <source>
        <dbReference type="EnsemblProtists" id="PYU1_T001394"/>
    </source>
</evidence>
<proteinExistence type="predicted"/>
<dbReference type="PANTHER" id="PTHR35796:SF3">
    <property type="entry name" value="BHLH DOMAIN-CONTAINING PROTEIN"/>
    <property type="match status" value="1"/>
</dbReference>
<feature type="region of interest" description="Disordered" evidence="1">
    <location>
        <begin position="156"/>
        <end position="178"/>
    </location>
</feature>
<keyword evidence="3" id="KW-1185">Reference proteome</keyword>
<sequence length="507" mass="57017">MVTTMDGDDDAMALDAVLAFVDDFPARDADELLVELLLPLDEREPSDAMVPFEQQPCNAAEDDGSLWSEASTSNSGAGSPHGGSTLVVTPSFSPSSSQRQQQQQGRQLGPTAKRSRTKKKRALTSNPNKARDERRDELIYLRNKVVELTAKLDAMKAEKSNSSNEDGEELLDESDQCTTATEGGQTIVALSYSQRRPYQKLHPAVRGVWEDIARRQSEARARSERENIRLRLVLEDQLKVAKSWERMLHRRAATQDLARCIDGARLHHKYAATIEHSDVEIFEDLLAGIDRAYTEVDTVLEAARLAHVETSFNDARIFSVGSRGNMSLEICSSKLLPFDLHSTGTAVWHHYLFGKQKIPSRFYDVKFTKNADVTEDAIVENFNLELHAKNTTAYLRVKKALRRYVEEDRIVIVFRTVFNPVELDDEPMAGVCFRNSGYIVVKRPKTIPGTFSLLQMFYEYTPIVGNDHPKVGAMTEFMMRATEANFASSHQLIENVLLAQTMNKLEA</sequence>
<accession>K3W8V3</accession>
<feature type="compositionally biased region" description="Acidic residues" evidence="1">
    <location>
        <begin position="165"/>
        <end position="175"/>
    </location>
</feature>
<protein>
    <recommendedName>
        <fullName evidence="4">M96 mating-specific protein family</fullName>
    </recommendedName>
</protein>
<dbReference type="PANTHER" id="PTHR35796">
    <property type="entry name" value="HYPOTHETICAL CYTOSOLIC PROTEIN"/>
    <property type="match status" value="1"/>
</dbReference>
<dbReference type="EMBL" id="GL376626">
    <property type="status" value="NOT_ANNOTATED_CDS"/>
    <property type="molecule type" value="Genomic_DNA"/>
</dbReference>
<dbReference type="Proteomes" id="UP000019132">
    <property type="component" value="Unassembled WGS sequence"/>
</dbReference>